<name>A0A395RFR5_9HYPO</name>
<dbReference type="OrthoDB" id="2984728at2759"/>
<keyword evidence="2" id="KW-1185">Reference proteome</keyword>
<dbReference type="AlphaFoldDB" id="A0A395RFR5"/>
<comment type="caution">
    <text evidence="1">The sequence shown here is derived from an EMBL/GenBank/DDBJ whole genome shotgun (WGS) entry which is preliminary data.</text>
</comment>
<dbReference type="Proteomes" id="UP000266234">
    <property type="component" value="Unassembled WGS sequence"/>
</dbReference>
<gene>
    <name evidence="1" type="ORF">FLONG3_11354</name>
</gene>
<dbReference type="EMBL" id="PXOG01000424">
    <property type="protein sequence ID" value="RGP58863.1"/>
    <property type="molecule type" value="Genomic_DNA"/>
</dbReference>
<protein>
    <submittedName>
        <fullName evidence="1">Uncharacterized protein</fullName>
    </submittedName>
</protein>
<evidence type="ECO:0000313" key="2">
    <source>
        <dbReference type="Proteomes" id="UP000266234"/>
    </source>
</evidence>
<sequence>MPTAQGFIKGCYMDFTSTFIIDDIQYHFSGRLSPPVPEFECPEATLKYESLEALTDERLFDGKIGSSDVNLEVKPGVRITGRLDLPISPAHRVSGEAEWSSN</sequence>
<proteinExistence type="predicted"/>
<reference evidence="1 2" key="1">
    <citation type="journal article" date="2018" name="PLoS Pathog.">
        <title>Evolution of structural diversity of trichothecenes, a family of toxins produced by plant pathogenic and entomopathogenic fungi.</title>
        <authorList>
            <person name="Proctor R.H."/>
            <person name="McCormick S.P."/>
            <person name="Kim H.S."/>
            <person name="Cardoza R.E."/>
            <person name="Stanley A.M."/>
            <person name="Lindo L."/>
            <person name="Kelly A."/>
            <person name="Brown D.W."/>
            <person name="Lee T."/>
            <person name="Vaughan M.M."/>
            <person name="Alexander N.J."/>
            <person name="Busman M."/>
            <person name="Gutierrez S."/>
        </authorList>
    </citation>
    <scope>NUCLEOTIDE SEQUENCE [LARGE SCALE GENOMIC DNA]</scope>
    <source>
        <strain evidence="1 2">NRRL 20695</strain>
    </source>
</reference>
<accession>A0A395RFR5</accession>
<evidence type="ECO:0000313" key="1">
    <source>
        <dbReference type="EMBL" id="RGP58863.1"/>
    </source>
</evidence>
<organism evidence="1 2">
    <name type="scientific">Fusarium longipes</name>
    <dbReference type="NCBI Taxonomy" id="694270"/>
    <lineage>
        <taxon>Eukaryota</taxon>
        <taxon>Fungi</taxon>
        <taxon>Dikarya</taxon>
        <taxon>Ascomycota</taxon>
        <taxon>Pezizomycotina</taxon>
        <taxon>Sordariomycetes</taxon>
        <taxon>Hypocreomycetidae</taxon>
        <taxon>Hypocreales</taxon>
        <taxon>Nectriaceae</taxon>
        <taxon>Fusarium</taxon>
    </lineage>
</organism>